<keyword evidence="20" id="KW-1185">Reference proteome</keyword>
<feature type="transmembrane region" description="Helical" evidence="8">
    <location>
        <begin position="1207"/>
        <end position="1226"/>
    </location>
</feature>
<evidence type="ECO:0000313" key="20">
    <source>
        <dbReference type="Proteomes" id="UP000077202"/>
    </source>
</evidence>
<evidence type="ECO:0000256" key="9">
    <source>
        <dbReference type="SAM" id="SignalP"/>
    </source>
</evidence>
<keyword evidence="5 8" id="KW-1133">Transmembrane helix</keyword>
<keyword evidence="6 8" id="KW-0472">Membrane</keyword>
<dbReference type="Pfam" id="PF13620">
    <property type="entry name" value="CarboxypepD_reg"/>
    <property type="match status" value="1"/>
</dbReference>
<dbReference type="Pfam" id="PF22902">
    <property type="entry name" value="NOMO1-like_9th"/>
    <property type="match status" value="1"/>
</dbReference>
<dbReference type="InterPro" id="IPR056189">
    <property type="entry name" value="NOMO_3rd"/>
</dbReference>
<evidence type="ECO:0000256" key="4">
    <source>
        <dbReference type="ARBA" id="ARBA00022824"/>
    </source>
</evidence>
<feature type="domain" description="NOMO third transthyretin-like" evidence="14">
    <location>
        <begin position="233"/>
        <end position="331"/>
    </location>
</feature>
<dbReference type="Pfam" id="PF23660">
    <property type="entry name" value="NOMO_8th"/>
    <property type="match status" value="1"/>
</dbReference>
<feature type="domain" description="NOMO seventh transthyretin-like" evidence="13">
    <location>
        <begin position="606"/>
        <end position="678"/>
    </location>
</feature>
<evidence type="ECO:0000256" key="3">
    <source>
        <dbReference type="ARBA" id="ARBA00022729"/>
    </source>
</evidence>
<evidence type="ECO:0000259" key="12">
    <source>
        <dbReference type="Pfam" id="PF22904"/>
    </source>
</evidence>
<evidence type="ECO:0000256" key="2">
    <source>
        <dbReference type="ARBA" id="ARBA00022692"/>
    </source>
</evidence>
<feature type="domain" description="NOMO-like N-terminal beta-sandwich" evidence="10">
    <location>
        <begin position="50"/>
        <end position="126"/>
    </location>
</feature>
<dbReference type="Gene3D" id="2.60.40.1120">
    <property type="entry name" value="Carboxypeptidase-like, regulatory domain"/>
    <property type="match status" value="1"/>
</dbReference>
<evidence type="ECO:0000259" key="15">
    <source>
        <dbReference type="Pfam" id="PF23194"/>
    </source>
</evidence>
<dbReference type="SUPFAM" id="SSF117074">
    <property type="entry name" value="Hypothetical protein PA1324"/>
    <property type="match status" value="1"/>
</dbReference>
<evidence type="ECO:0000259" key="17">
    <source>
        <dbReference type="Pfam" id="PF23660"/>
    </source>
</evidence>
<dbReference type="PANTHER" id="PTHR23303">
    <property type="entry name" value="CARBOXYPEPTIDASE REGULATORY REGION-CONTAINING"/>
    <property type="match status" value="1"/>
</dbReference>
<feature type="signal peptide" evidence="9">
    <location>
        <begin position="1"/>
        <end position="27"/>
    </location>
</feature>
<evidence type="ECO:0000256" key="7">
    <source>
        <dbReference type="SAM" id="MobiDB-lite"/>
    </source>
</evidence>
<feature type="domain" description="NOMO-like ninth beta-sandwich" evidence="11">
    <location>
        <begin position="796"/>
        <end position="872"/>
    </location>
</feature>
<dbReference type="PANTHER" id="PTHR23303:SF14">
    <property type="entry name" value="BOS COMPLEX SUBUNIT NOMO1-RELATED"/>
    <property type="match status" value="1"/>
</dbReference>
<sequence length="1266" mass="136944">MEVAMGDKLSWLMAALVLLHCVSSAAADSIQGCGGFVEASTALSKLRRPSDPKLDYSHMTVELRTLDGLIKDSTQCAPNGYYYLPVYDRGTFVIKIKGLEGWSFEPEQVTAVVDHNGCNNNDDINFRYTGFSLSGKVLGAAGGASCSGTEGPAGIKVTVVPEGGSSGESMTVVTSPGGSYKFSNLPAGKYKLSASHPKWNVQVNGVPEAELNWNNGVVDDIFFIAGYDIDGSVVSQGNPVLGVEVYLYSDDVQEIPCPNGPGDSNVMPKKALCHAVSGVDGKFTFSSVPCGHYQLIPFYKGDTTVFDISPPSVDIHVTHDSVEIAKPFQVTGFSVRGRVVDSQGAGIGGVKIVIEDVERATTDAQGYYKLDQVTSTHHTVKAKKPYYKFSTLDNFMVLPNMASVPDIKATHYAVCGSVSVLSAAHTGVRQVALTHGPANVKPQTKRSDERGSFCFEVPPGDYRLSPLITPTETVAGLIFSPPYLDITVYGPVTDALFVQAQVSVSGIVKCKGTCSSHVVVSLSPVSTTPSAKADSSKKQIARVGEDGESFSFEKVLPGKYHLEIAHEPLTQGASWDDEWCWEQKSLSVDVGIEDISGLTFVQKGYWLHIQSTHAASAYFLHEQKDAMPLQIKKGWQKVCLESPGIHELQFLWPCVFFGALSFRVDTAIPEPLHLVGEKYVLTGHLNIDSKLYPEANNLANSMSVDVWHEDGDQVAQKVHMHLVAESNETHPVAVYKYAHWAQLGDKLVFAPRHGEQDSDAELSDGKKILFYPRDQKFHVETDGCQPEIPVFNGRPGVYKSGTVTPPIAGVNVTILAVGDSSLGRLKAGELAAWTLTGEDGTFSAGPLYDDTSYDVQAAKAGYYLKSMGENTFSCQKLGQIVVNILPGEGAEENFPAVLLSLSGDDGYRKNAATESGGSLTFGNLFPGSFYLRPLLKASIGTAEGLVPVYQSSNSRAQGSPSRLTMIVCILIHDLLCRFLIQEYSFSPAAQAIEVSSGEFKEVSFSARRIAYSVLGTVTFLSGKPAEGVSLEARSERGYYEVTVTDAEGKYRLRGLLPKTSYGIKTIVKDDNPSKIERASPATAVVKVNDNDTFGVDFVVFEETPTTIVTGAVEGENLDKWQPHIMIEFSKASEPFSVVQSVPLPLSYFFEVQGLPSGTYNVRLAFGLSERTHNFDSSVLELDLVTKNHFHLGSLTFKAEENLHSQELTLAPVVPIVVGVAVIAMFASMPRLKDGYQWIVGTSGPSTSVPGPKKEVRRTTVRTKRAL</sequence>
<dbReference type="Pfam" id="PF23193">
    <property type="entry name" value="NOMO_3rd"/>
    <property type="match status" value="1"/>
</dbReference>
<evidence type="ECO:0000259" key="18">
    <source>
        <dbReference type="Pfam" id="PF23662"/>
    </source>
</evidence>
<dbReference type="InterPro" id="IPR051417">
    <property type="entry name" value="SDr/BOS_complex"/>
</dbReference>
<dbReference type="InterPro" id="IPR013783">
    <property type="entry name" value="Ig-like_fold"/>
</dbReference>
<keyword evidence="3 9" id="KW-0732">Signal</keyword>
<feature type="domain" description="NOMO sixth transthyretin-like" evidence="16">
    <location>
        <begin position="502"/>
        <end position="585"/>
    </location>
</feature>
<dbReference type="InterPro" id="IPR055576">
    <property type="entry name" value="DUF7152"/>
</dbReference>
<feature type="domain" description="NOMO fifth transthyretin-like" evidence="15">
    <location>
        <begin position="414"/>
        <end position="495"/>
    </location>
</feature>
<dbReference type="Pfam" id="PF22904">
    <property type="entry name" value="NOMO1-like_2nd"/>
    <property type="match status" value="1"/>
</dbReference>
<evidence type="ECO:0000259" key="14">
    <source>
        <dbReference type="Pfam" id="PF23193"/>
    </source>
</evidence>
<dbReference type="InterPro" id="IPR055073">
    <property type="entry name" value="NOMO1-like_9th"/>
</dbReference>
<accession>A0A176WJA1</accession>
<organism evidence="19 20">
    <name type="scientific">Marchantia polymorpha subsp. ruderalis</name>
    <dbReference type="NCBI Taxonomy" id="1480154"/>
    <lineage>
        <taxon>Eukaryota</taxon>
        <taxon>Viridiplantae</taxon>
        <taxon>Streptophyta</taxon>
        <taxon>Embryophyta</taxon>
        <taxon>Marchantiophyta</taxon>
        <taxon>Marchantiopsida</taxon>
        <taxon>Marchantiidae</taxon>
        <taxon>Marchantiales</taxon>
        <taxon>Marchantiaceae</taxon>
        <taxon>Marchantia</taxon>
    </lineage>
</organism>
<dbReference type="Pfam" id="PF23662">
    <property type="entry name" value="DUF7152"/>
    <property type="match status" value="1"/>
</dbReference>
<protein>
    <submittedName>
        <fullName evidence="19">Uncharacterized protein</fullName>
    </submittedName>
</protein>
<dbReference type="Pfam" id="PF22898">
    <property type="entry name" value="NOMO1-like_1st"/>
    <property type="match status" value="1"/>
</dbReference>
<dbReference type="GO" id="GO:0005789">
    <property type="term" value="C:endoplasmic reticulum membrane"/>
    <property type="evidence" value="ECO:0007669"/>
    <property type="project" value="UniProtKB-SubCell"/>
</dbReference>
<evidence type="ECO:0000256" key="6">
    <source>
        <dbReference type="ARBA" id="ARBA00023136"/>
    </source>
</evidence>
<keyword evidence="2 8" id="KW-0812">Transmembrane</keyword>
<feature type="region of interest" description="Disordered" evidence="7">
    <location>
        <begin position="1245"/>
        <end position="1266"/>
    </location>
</feature>
<name>A0A176WJA1_MARPO</name>
<dbReference type="InterPro" id="IPR056188">
    <property type="entry name" value="NOMO_6th"/>
</dbReference>
<proteinExistence type="predicted"/>
<evidence type="ECO:0000256" key="8">
    <source>
        <dbReference type="SAM" id="Phobius"/>
    </source>
</evidence>
<gene>
    <name evidence="19" type="ORF">AXG93_1200s1620</name>
</gene>
<evidence type="ECO:0000313" key="19">
    <source>
        <dbReference type="EMBL" id="OAE33300.1"/>
    </source>
</evidence>
<dbReference type="InterPro" id="IPR055074">
    <property type="entry name" value="NOMO1-3_2nd"/>
</dbReference>
<feature type="domain" description="NOMO eighth prealbumin-like" evidence="17">
    <location>
        <begin position="681"/>
        <end position="794"/>
    </location>
</feature>
<evidence type="ECO:0000259" key="10">
    <source>
        <dbReference type="Pfam" id="PF22898"/>
    </source>
</evidence>
<dbReference type="Gene3D" id="2.60.40.10">
    <property type="entry name" value="Immunoglobulins"/>
    <property type="match status" value="1"/>
</dbReference>
<evidence type="ECO:0000259" key="16">
    <source>
        <dbReference type="Pfam" id="PF23196"/>
    </source>
</evidence>
<dbReference type="InterPro" id="IPR056187">
    <property type="entry name" value="NOMO_8th"/>
</dbReference>
<comment type="subcellular location">
    <subcellularLocation>
        <location evidence="1">Endoplasmic reticulum membrane</location>
        <topology evidence="1">Single-pass type I membrane protein</topology>
    </subcellularLocation>
</comment>
<evidence type="ECO:0000256" key="1">
    <source>
        <dbReference type="ARBA" id="ARBA00004115"/>
    </source>
</evidence>
<dbReference type="EMBL" id="LVLJ01000668">
    <property type="protein sequence ID" value="OAE33300.1"/>
    <property type="molecule type" value="Genomic_DNA"/>
</dbReference>
<evidence type="ECO:0000259" key="11">
    <source>
        <dbReference type="Pfam" id="PF22902"/>
    </source>
</evidence>
<dbReference type="AlphaFoldDB" id="A0A176WJA1"/>
<dbReference type="Pfam" id="PF23194">
    <property type="entry name" value="NOMO_5th"/>
    <property type="match status" value="1"/>
</dbReference>
<dbReference type="Pfam" id="PF23141">
    <property type="entry name" value="Ig_NOMO"/>
    <property type="match status" value="1"/>
</dbReference>
<feature type="domain" description="NOMO second beta-sandwich" evidence="12">
    <location>
        <begin position="128"/>
        <end position="221"/>
    </location>
</feature>
<dbReference type="InterPro" id="IPR056319">
    <property type="entry name" value="NOMO_7th"/>
</dbReference>
<dbReference type="InterPro" id="IPR008969">
    <property type="entry name" value="CarboxyPept-like_regulatory"/>
</dbReference>
<feature type="domain" description="DUF7152" evidence="18">
    <location>
        <begin position="1105"/>
        <end position="1203"/>
    </location>
</feature>
<dbReference type="InterPro" id="IPR055075">
    <property type="entry name" value="NOMO-like_N"/>
</dbReference>
<reference evidence="19" key="1">
    <citation type="submission" date="2016-03" db="EMBL/GenBank/DDBJ databases">
        <title>Mechanisms controlling the formation of the plant cell surface in tip-growing cells are functionally conserved among land plants.</title>
        <authorList>
            <person name="Honkanen S."/>
            <person name="Jones V.A."/>
            <person name="Morieri G."/>
            <person name="Champion C."/>
            <person name="Hetherington A.J."/>
            <person name="Kelly S."/>
            <person name="Saint-Marcoux D."/>
            <person name="Proust H."/>
            <person name="Prescott H."/>
            <person name="Dolan L."/>
        </authorList>
    </citation>
    <scope>NUCLEOTIDE SEQUENCE [LARGE SCALE GENOMIC DNA]</scope>
    <source>
        <tissue evidence="19">Whole gametophyte</tissue>
    </source>
</reference>
<feature type="chain" id="PRO_5008052611" evidence="9">
    <location>
        <begin position="28"/>
        <end position="1266"/>
    </location>
</feature>
<keyword evidence="4" id="KW-0256">Endoplasmic reticulum</keyword>
<evidence type="ECO:0000256" key="5">
    <source>
        <dbReference type="ARBA" id="ARBA00022989"/>
    </source>
</evidence>
<comment type="caution">
    <text evidence="19">The sequence shown here is derived from an EMBL/GenBank/DDBJ whole genome shotgun (WGS) entry which is preliminary data.</text>
</comment>
<dbReference type="Pfam" id="PF23196">
    <property type="entry name" value="NOMO_6th"/>
    <property type="match status" value="1"/>
</dbReference>
<dbReference type="SUPFAM" id="SSF49464">
    <property type="entry name" value="Carboxypeptidase regulatory domain-like"/>
    <property type="match status" value="2"/>
</dbReference>
<dbReference type="InterPro" id="IPR056190">
    <property type="entry name" value="NOMO_5th"/>
</dbReference>
<evidence type="ECO:0000259" key="13">
    <source>
        <dbReference type="Pfam" id="PF23141"/>
    </source>
</evidence>
<dbReference type="Proteomes" id="UP000077202">
    <property type="component" value="Unassembled WGS sequence"/>
</dbReference>